<keyword evidence="2" id="KW-1185">Reference proteome</keyword>
<dbReference type="Proteomes" id="UP000237105">
    <property type="component" value="Unassembled WGS sequence"/>
</dbReference>
<dbReference type="EMBL" id="JXTB01000376">
    <property type="protein sequence ID" value="PON43163.1"/>
    <property type="molecule type" value="Genomic_DNA"/>
</dbReference>
<dbReference type="AlphaFoldDB" id="A0A2P5B2Y5"/>
<accession>A0A2P5B2Y5</accession>
<protein>
    <submittedName>
        <fullName evidence="1">Uncharacterized protein</fullName>
    </submittedName>
</protein>
<sequence>MSSQEISEVVVQLFLSQPAKVLPSQELALEDQIANNYQTVELWIE</sequence>
<gene>
    <name evidence="1" type="ORF">PanWU01x14_276370</name>
</gene>
<evidence type="ECO:0000313" key="1">
    <source>
        <dbReference type="EMBL" id="PON43163.1"/>
    </source>
</evidence>
<name>A0A2P5B2Y5_PARAD</name>
<comment type="caution">
    <text evidence="1">The sequence shown here is derived from an EMBL/GenBank/DDBJ whole genome shotgun (WGS) entry which is preliminary data.</text>
</comment>
<organism evidence="1 2">
    <name type="scientific">Parasponia andersonii</name>
    <name type="common">Sponia andersonii</name>
    <dbReference type="NCBI Taxonomy" id="3476"/>
    <lineage>
        <taxon>Eukaryota</taxon>
        <taxon>Viridiplantae</taxon>
        <taxon>Streptophyta</taxon>
        <taxon>Embryophyta</taxon>
        <taxon>Tracheophyta</taxon>
        <taxon>Spermatophyta</taxon>
        <taxon>Magnoliopsida</taxon>
        <taxon>eudicotyledons</taxon>
        <taxon>Gunneridae</taxon>
        <taxon>Pentapetalae</taxon>
        <taxon>rosids</taxon>
        <taxon>fabids</taxon>
        <taxon>Rosales</taxon>
        <taxon>Cannabaceae</taxon>
        <taxon>Parasponia</taxon>
    </lineage>
</organism>
<proteinExistence type="predicted"/>
<reference evidence="2" key="1">
    <citation type="submission" date="2016-06" db="EMBL/GenBank/DDBJ databases">
        <title>Parallel loss of symbiosis genes in relatives of nitrogen-fixing non-legume Parasponia.</title>
        <authorList>
            <person name="Van Velzen R."/>
            <person name="Holmer R."/>
            <person name="Bu F."/>
            <person name="Rutten L."/>
            <person name="Van Zeijl A."/>
            <person name="Liu W."/>
            <person name="Santuari L."/>
            <person name="Cao Q."/>
            <person name="Sharma T."/>
            <person name="Shen D."/>
            <person name="Roswanjaya Y."/>
            <person name="Wardhani T."/>
            <person name="Kalhor M.S."/>
            <person name="Jansen J."/>
            <person name="Van den Hoogen J."/>
            <person name="Gungor B."/>
            <person name="Hartog M."/>
            <person name="Hontelez J."/>
            <person name="Verver J."/>
            <person name="Yang W.-C."/>
            <person name="Schijlen E."/>
            <person name="Repin R."/>
            <person name="Schilthuizen M."/>
            <person name="Schranz E."/>
            <person name="Heidstra R."/>
            <person name="Miyata K."/>
            <person name="Fedorova E."/>
            <person name="Kohlen W."/>
            <person name="Bisseling T."/>
            <person name="Smit S."/>
            <person name="Geurts R."/>
        </authorList>
    </citation>
    <scope>NUCLEOTIDE SEQUENCE [LARGE SCALE GENOMIC DNA]</scope>
    <source>
        <strain evidence="2">cv. WU1-14</strain>
    </source>
</reference>
<evidence type="ECO:0000313" key="2">
    <source>
        <dbReference type="Proteomes" id="UP000237105"/>
    </source>
</evidence>